<sequence length="215" mass="23187">MHRGGARGGEAGRSGSSSSSSVGLNGPVGDISLEGSSRPAFDAEGRRKEFSWDPAEEDVIMAKWYIKAAERYRDMVYGFKKNRTKGCHALMSAEMWEGFKEHWDSEAYKANSTVTSKNHLTEPDGLGTGIADALARVEELSQPTPGTDEASPVDMSAIYVDTAHQHSKKNRIFGLGNRSRSYSAASVSSAASPQPDTQAAIRGLQEKMDAQTALL</sequence>
<reference evidence="2 3" key="1">
    <citation type="journal article" date="2021" name="Nat. Commun.">
        <title>Incipient diploidization of the medicinal plant Perilla within 10,000 years.</title>
        <authorList>
            <person name="Zhang Y."/>
            <person name="Shen Q."/>
            <person name="Leng L."/>
            <person name="Zhang D."/>
            <person name="Chen S."/>
            <person name="Shi Y."/>
            <person name="Ning Z."/>
            <person name="Chen S."/>
        </authorList>
    </citation>
    <scope>NUCLEOTIDE SEQUENCE [LARGE SCALE GENOMIC DNA]</scope>
    <source>
        <strain evidence="3">cv. PC099</strain>
    </source>
</reference>
<feature type="region of interest" description="Disordered" evidence="1">
    <location>
        <begin position="1"/>
        <end position="48"/>
    </location>
</feature>
<feature type="compositionally biased region" description="Gly residues" evidence="1">
    <location>
        <begin position="1"/>
        <end position="12"/>
    </location>
</feature>
<evidence type="ECO:0000256" key="1">
    <source>
        <dbReference type="SAM" id="MobiDB-lite"/>
    </source>
</evidence>
<dbReference type="AlphaFoldDB" id="A0AAD4PFL0"/>
<keyword evidence="3" id="KW-1185">Reference proteome</keyword>
<evidence type="ECO:0000313" key="3">
    <source>
        <dbReference type="Proteomes" id="UP001190926"/>
    </source>
</evidence>
<name>A0AAD4PFL0_PERFH</name>
<organism evidence="2 3">
    <name type="scientific">Perilla frutescens var. hirtella</name>
    <name type="common">Perilla citriodora</name>
    <name type="synonym">Perilla setoyensis</name>
    <dbReference type="NCBI Taxonomy" id="608512"/>
    <lineage>
        <taxon>Eukaryota</taxon>
        <taxon>Viridiplantae</taxon>
        <taxon>Streptophyta</taxon>
        <taxon>Embryophyta</taxon>
        <taxon>Tracheophyta</taxon>
        <taxon>Spermatophyta</taxon>
        <taxon>Magnoliopsida</taxon>
        <taxon>eudicotyledons</taxon>
        <taxon>Gunneridae</taxon>
        <taxon>Pentapetalae</taxon>
        <taxon>asterids</taxon>
        <taxon>lamiids</taxon>
        <taxon>Lamiales</taxon>
        <taxon>Lamiaceae</taxon>
        <taxon>Nepetoideae</taxon>
        <taxon>Elsholtzieae</taxon>
        <taxon>Perilla</taxon>
    </lineage>
</organism>
<dbReference type="EMBL" id="SDAM02000001">
    <property type="protein sequence ID" value="KAH6838148.1"/>
    <property type="molecule type" value="Genomic_DNA"/>
</dbReference>
<evidence type="ECO:0000313" key="2">
    <source>
        <dbReference type="EMBL" id="KAH6838148.1"/>
    </source>
</evidence>
<feature type="compositionally biased region" description="Low complexity" evidence="1">
    <location>
        <begin position="13"/>
        <end position="23"/>
    </location>
</feature>
<comment type="caution">
    <text evidence="2">The sequence shown here is derived from an EMBL/GenBank/DDBJ whole genome shotgun (WGS) entry which is preliminary data.</text>
</comment>
<gene>
    <name evidence="2" type="ORF">C2S53_001239</name>
</gene>
<dbReference type="Proteomes" id="UP001190926">
    <property type="component" value="Unassembled WGS sequence"/>
</dbReference>
<protein>
    <submittedName>
        <fullName evidence="2">Uncharacterized protein</fullName>
    </submittedName>
</protein>
<proteinExistence type="predicted"/>
<accession>A0AAD4PFL0</accession>